<protein>
    <recommendedName>
        <fullName evidence="3">Ubiquinol-cytochrome c chaperone domain-containing protein</fullName>
    </recommendedName>
</protein>
<dbReference type="AlphaFoldDB" id="A0AAD7UP05"/>
<dbReference type="InterPro" id="IPR007129">
    <property type="entry name" value="Ubiqinol_cyt_c_chaperone_CPB3"/>
</dbReference>
<comment type="caution">
    <text evidence="4">The sequence shown here is derived from an EMBL/GenBank/DDBJ whole genome shotgun (WGS) entry which is preliminary data.</text>
</comment>
<gene>
    <name evidence="4" type="ORF">CTAYLR_005823</name>
</gene>
<feature type="region of interest" description="Disordered" evidence="2">
    <location>
        <begin position="182"/>
        <end position="204"/>
    </location>
</feature>
<accession>A0AAD7UP05</accession>
<reference evidence="4" key="1">
    <citation type="submission" date="2023-01" db="EMBL/GenBank/DDBJ databases">
        <title>Metagenome sequencing of chrysophaentin producing Chrysophaeum taylorii.</title>
        <authorList>
            <person name="Davison J."/>
            <person name="Bewley C."/>
        </authorList>
    </citation>
    <scope>NUCLEOTIDE SEQUENCE</scope>
    <source>
        <strain evidence="4">NIES-1699</strain>
    </source>
</reference>
<evidence type="ECO:0000259" key="3">
    <source>
        <dbReference type="Pfam" id="PF03981"/>
    </source>
</evidence>
<keyword evidence="5" id="KW-1185">Reference proteome</keyword>
<feature type="domain" description="Ubiquinol-cytochrome c chaperone" evidence="3">
    <location>
        <begin position="61"/>
        <end position="178"/>
    </location>
</feature>
<evidence type="ECO:0000313" key="4">
    <source>
        <dbReference type="EMBL" id="KAJ8614061.1"/>
    </source>
</evidence>
<proteinExistence type="inferred from homology"/>
<dbReference type="GO" id="GO:0034551">
    <property type="term" value="P:mitochondrial respiratory chain complex III assembly"/>
    <property type="evidence" value="ECO:0007669"/>
    <property type="project" value="TreeGrafter"/>
</dbReference>
<dbReference type="Pfam" id="PF03981">
    <property type="entry name" value="Ubiq_cyt_C_chap"/>
    <property type="match status" value="1"/>
</dbReference>
<sequence length="204" mass="22899">MSSSIVEKRFAPLLRVLGYYGAESTRAKTAAQLLRSCAVQAGRPAWAKLVPTNEFRPAHALLVTHVWMLHRRLFSVDQGKLIQEALFDELWDDTVGRIRQTGVAEMMVDKHLTNVQKYSFAAAVEYDKAIAKEDSAAKLEDLGAAVWRHVFLAAEDVRVDPCLEIGAYILDQLAMLENHHQPLDDQNNNIPWGPPPSVLKTKQK</sequence>
<comment type="similarity">
    <text evidence="1">Belongs to the CBP3 family.</text>
</comment>
<dbReference type="PANTHER" id="PTHR12184:SF1">
    <property type="entry name" value="UBIQUINOL-CYTOCHROME-C REDUCTASE COMPLEX ASSEMBLY FACTOR 1"/>
    <property type="match status" value="1"/>
</dbReference>
<dbReference type="EMBL" id="JAQMWT010000012">
    <property type="protein sequence ID" value="KAJ8614061.1"/>
    <property type="molecule type" value="Genomic_DNA"/>
</dbReference>
<dbReference type="GO" id="GO:0005739">
    <property type="term" value="C:mitochondrion"/>
    <property type="evidence" value="ECO:0007669"/>
    <property type="project" value="TreeGrafter"/>
</dbReference>
<evidence type="ECO:0000313" key="5">
    <source>
        <dbReference type="Proteomes" id="UP001230188"/>
    </source>
</evidence>
<name>A0AAD7UP05_9STRA</name>
<evidence type="ECO:0000256" key="1">
    <source>
        <dbReference type="ARBA" id="ARBA00006407"/>
    </source>
</evidence>
<dbReference type="PANTHER" id="PTHR12184">
    <property type="entry name" value="UBIQUINOL-CYTOCHROME C REDUCTASE COMPLEX ASSEMBLY FACTOR 1 FAMILY MEMBER"/>
    <property type="match status" value="1"/>
</dbReference>
<dbReference type="Proteomes" id="UP001230188">
    <property type="component" value="Unassembled WGS sequence"/>
</dbReference>
<evidence type="ECO:0000256" key="2">
    <source>
        <dbReference type="SAM" id="MobiDB-lite"/>
    </source>
</evidence>
<dbReference type="InterPro" id="IPR021150">
    <property type="entry name" value="Ubiq_cyt_c_chap"/>
</dbReference>
<organism evidence="4 5">
    <name type="scientific">Chrysophaeum taylorii</name>
    <dbReference type="NCBI Taxonomy" id="2483200"/>
    <lineage>
        <taxon>Eukaryota</taxon>
        <taxon>Sar</taxon>
        <taxon>Stramenopiles</taxon>
        <taxon>Ochrophyta</taxon>
        <taxon>Pelagophyceae</taxon>
        <taxon>Pelagomonadales</taxon>
        <taxon>Pelagomonadaceae</taxon>
        <taxon>Chrysophaeum</taxon>
    </lineage>
</organism>